<protein>
    <recommendedName>
        <fullName evidence="3">Secreted protein</fullName>
    </recommendedName>
</protein>
<organism evidence="1 2">
    <name type="scientific">Phyllosticta citricarpa</name>
    <dbReference type="NCBI Taxonomy" id="55181"/>
    <lineage>
        <taxon>Eukaryota</taxon>
        <taxon>Fungi</taxon>
        <taxon>Dikarya</taxon>
        <taxon>Ascomycota</taxon>
        <taxon>Pezizomycotina</taxon>
        <taxon>Dothideomycetes</taxon>
        <taxon>Dothideomycetes incertae sedis</taxon>
        <taxon>Botryosphaeriales</taxon>
        <taxon>Phyllostictaceae</taxon>
        <taxon>Phyllosticta</taxon>
    </lineage>
</organism>
<dbReference type="Proteomes" id="UP001365128">
    <property type="component" value="Unassembled WGS sequence"/>
</dbReference>
<evidence type="ECO:0000313" key="1">
    <source>
        <dbReference type="EMBL" id="KAK7535441.1"/>
    </source>
</evidence>
<gene>
    <name evidence="1" type="ORF">IWX46DRAFT_611395</name>
</gene>
<dbReference type="EMBL" id="JBBPDW010000040">
    <property type="protein sequence ID" value="KAK7535441.1"/>
    <property type="molecule type" value="Genomic_DNA"/>
</dbReference>
<evidence type="ECO:0008006" key="3">
    <source>
        <dbReference type="Google" id="ProtNLM"/>
    </source>
</evidence>
<proteinExistence type="predicted"/>
<evidence type="ECO:0000313" key="2">
    <source>
        <dbReference type="Proteomes" id="UP001365128"/>
    </source>
</evidence>
<accession>A0ABR1LLQ2</accession>
<name>A0ABR1LLQ2_9PEZI</name>
<keyword evidence="2" id="KW-1185">Reference proteome</keyword>
<sequence>MPCAWLQAGRRVDVLVLLQLLLLYLIACLLACLPSVGSVSQLMCSVISTFCLKGGKFILRRRLCLEGVSDLGGLEWTRMEVDNEGSESKG</sequence>
<reference evidence="1 2" key="1">
    <citation type="submission" date="2024-04" db="EMBL/GenBank/DDBJ databases">
        <title>Phyllosticta paracitricarpa is synonymous to the EU quarantine fungus P. citricarpa based on phylogenomic analyses.</title>
        <authorList>
            <consortium name="Lawrence Berkeley National Laboratory"/>
            <person name="Van Ingen-Buijs V.A."/>
            <person name="Van Westerhoven A.C."/>
            <person name="Haridas S."/>
            <person name="Skiadas P."/>
            <person name="Martin F."/>
            <person name="Groenewald J.Z."/>
            <person name="Crous P.W."/>
            <person name="Seidl M.F."/>
        </authorList>
    </citation>
    <scope>NUCLEOTIDE SEQUENCE [LARGE SCALE GENOMIC DNA]</scope>
    <source>
        <strain evidence="1 2">CBS 122670</strain>
    </source>
</reference>
<comment type="caution">
    <text evidence="1">The sequence shown here is derived from an EMBL/GenBank/DDBJ whole genome shotgun (WGS) entry which is preliminary data.</text>
</comment>